<gene>
    <name evidence="1" type="ORF">PPIS_a2550</name>
</gene>
<protein>
    <submittedName>
        <fullName evidence="1">Uncharacterized protein</fullName>
    </submittedName>
</protein>
<sequence>MPIVAINSATPSLKQHVQATKCQGKKVMIGTAILESSK</sequence>
<organism evidence="1 2">
    <name type="scientific">Pseudoalteromonas piscicida</name>
    <dbReference type="NCBI Taxonomy" id="43662"/>
    <lineage>
        <taxon>Bacteria</taxon>
        <taxon>Pseudomonadati</taxon>
        <taxon>Pseudomonadota</taxon>
        <taxon>Gammaproteobacteria</taxon>
        <taxon>Alteromonadales</taxon>
        <taxon>Pseudoalteromonadaceae</taxon>
        <taxon>Pseudoalteromonas</taxon>
    </lineage>
</organism>
<proteinExistence type="predicted"/>
<reference evidence="1 2" key="1">
    <citation type="submission" date="2015-06" db="EMBL/GenBank/DDBJ databases">
        <authorList>
            <person name="Xie B.-B."/>
            <person name="Rong J.-C."/>
            <person name="Qin Q.-L."/>
            <person name="Zhang Y.-Z."/>
        </authorList>
    </citation>
    <scope>NUCLEOTIDE SEQUENCE [LARGE SCALE GENOMIC DNA]</scope>
    <source>
        <strain evidence="1 2">JCM 20779</strain>
    </source>
</reference>
<name>A0ABM6NFA7_PSEO7</name>
<evidence type="ECO:0000313" key="2">
    <source>
        <dbReference type="Proteomes" id="UP000016521"/>
    </source>
</evidence>
<dbReference type="Proteomes" id="UP000016521">
    <property type="component" value="Chromosome I"/>
</dbReference>
<evidence type="ECO:0000313" key="1">
    <source>
        <dbReference type="EMBL" id="ATD07497.1"/>
    </source>
</evidence>
<keyword evidence="2" id="KW-1185">Reference proteome</keyword>
<dbReference type="EMBL" id="CP011924">
    <property type="protein sequence ID" value="ATD07497.1"/>
    <property type="molecule type" value="Genomic_DNA"/>
</dbReference>
<accession>A0ABM6NFA7</accession>